<dbReference type="EMBL" id="CM039172">
    <property type="protein sequence ID" value="KAH9779629.1"/>
    <property type="molecule type" value="Genomic_DNA"/>
</dbReference>
<evidence type="ECO:0000313" key="1">
    <source>
        <dbReference type="EMBL" id="KAH9779629.1"/>
    </source>
</evidence>
<accession>A0ACB8M2E6</accession>
<reference evidence="2" key="1">
    <citation type="journal article" date="2023" name="Hortic. Res.">
        <title>A chromosome-level phased genome enabling allele-level studies in sweet orange: a case study on citrus Huanglongbing tolerance.</title>
        <authorList>
            <person name="Wu B."/>
            <person name="Yu Q."/>
            <person name="Deng Z."/>
            <person name="Duan Y."/>
            <person name="Luo F."/>
            <person name="Gmitter F. Jr."/>
        </authorList>
    </citation>
    <scope>NUCLEOTIDE SEQUENCE [LARGE SCALE GENOMIC DNA]</scope>
    <source>
        <strain evidence="2">cv. Valencia</strain>
    </source>
</reference>
<comment type="caution">
    <text evidence="1">The sequence shown here is derived from an EMBL/GenBank/DDBJ whole genome shotgun (WGS) entry which is preliminary data.</text>
</comment>
<evidence type="ECO:0000313" key="2">
    <source>
        <dbReference type="Proteomes" id="UP000829398"/>
    </source>
</evidence>
<keyword evidence="2" id="KW-1185">Reference proteome</keyword>
<dbReference type="Proteomes" id="UP000829398">
    <property type="component" value="Chromosome 3"/>
</dbReference>
<organism evidence="1 2">
    <name type="scientific">Citrus sinensis</name>
    <name type="common">Sweet orange</name>
    <name type="synonym">Citrus aurantium var. sinensis</name>
    <dbReference type="NCBI Taxonomy" id="2711"/>
    <lineage>
        <taxon>Eukaryota</taxon>
        <taxon>Viridiplantae</taxon>
        <taxon>Streptophyta</taxon>
        <taxon>Embryophyta</taxon>
        <taxon>Tracheophyta</taxon>
        <taxon>Spermatophyta</taxon>
        <taxon>Magnoliopsida</taxon>
        <taxon>eudicotyledons</taxon>
        <taxon>Gunneridae</taxon>
        <taxon>Pentapetalae</taxon>
        <taxon>rosids</taxon>
        <taxon>malvids</taxon>
        <taxon>Sapindales</taxon>
        <taxon>Rutaceae</taxon>
        <taxon>Aurantioideae</taxon>
        <taxon>Citrus</taxon>
    </lineage>
</organism>
<name>A0ACB8M2E6_CITSI</name>
<protein>
    <submittedName>
        <fullName evidence="1">Receptor-like protein 6</fullName>
    </submittedName>
</protein>
<sequence length="984" mass="110987">MHINSCHLLQILYVSTCQFLYTKHLKMMESFTWHNQVPGLFFLFFFLFGYFQLIFSSSFHLCPPEQSLALLQFKNSTSVSLDQAPRFDCFGNSHSKTASWTEGTDCCSWDGVTCDNVTGNVIGLDLHCSMLEGTIDDNSTLFHLLHLQYLNLAFNDFHGSQISPEFLRLKELTYLNLSYSRFSGLLPQEISHMSKLTYLDLSVCDMTIEQKSFDLLASNLTKLSVLNLGLADMSLIEPFSLLNLSSTITVLDLSDTGMRGNFPREIFHLPHLQELHLSFNKYLTGYLPVSNWSTPLRELDLSRSNFTGEIPDSIGNLLFLEIIHIGGCNFTGKIPASIGNLTKATKIVFRSNQFTGQLPYHVSGLSYLATLDLSDNSLQGRVPSWLFTLPSLNYIDLSQNKLTGPIDQFQSPNSLEEVHLEENQIHGTIPSSLFQLVNLTYLDLSSNNMSATIRFDQFSKLKNLELLDLSSNSQLSFISSSNISIKYSLPSLKVLRFAYCNITEFPGFLRNSEELYLLDLSNNRIQGRISKSDSPRWKSLIDLDLSNNFLTHIELHPWMNITTFDMRNNRIQGSILVPPPSTEVFLVSNNKLSGQIPPSICSLSSLQYLSLSDNNLSGTIPPCLGNFSTELITLHLKNNSLEGHIHDTFANASNLRSLDLNNNKLEGPLPISLAKCMKLEVVNVGNNMISDSFPCWLGSLPELKILELRSNRFYGPLCKSNITFPFQALQIIDLSHNEFTGFLPTRIFPGMEAMKNVDEQRRLEYMGGAFYNESITVVMKGHDFQLQKILVMFRAMDFSSNRFHGEIPEVLGNFKSLKVLNLSHNSLTGNIPVSFENMTALESLDLSFNKLDGRIPEQLLSVTALALLNLSYNRLWGRIPRGNQFNTFENDSYIGNIHLCGEPLTVRCSNDGLPEAPPLASSDHDETASRFDWKMAKMGYASGLVIGLSIGYMVFSTGKPQWFVRMVEGDQQKNVRRARRRQMR</sequence>
<gene>
    <name evidence="1" type="ORF">KPL71_007768</name>
</gene>
<proteinExistence type="predicted"/>